<evidence type="ECO:0000259" key="1">
    <source>
        <dbReference type="Pfam" id="PF13175"/>
    </source>
</evidence>
<dbReference type="SUPFAM" id="SSF52540">
    <property type="entry name" value="P-loop containing nucleoside triphosphate hydrolases"/>
    <property type="match status" value="1"/>
</dbReference>
<dbReference type="PANTHER" id="PTHR43581">
    <property type="entry name" value="ATP/GTP PHOSPHATASE"/>
    <property type="match status" value="1"/>
</dbReference>
<dbReference type="AlphaFoldDB" id="A0A1Q2GWR3"/>
<dbReference type="Pfam" id="PF13175">
    <property type="entry name" value="AAA_15"/>
    <property type="match status" value="2"/>
</dbReference>
<dbReference type="PIRSF" id="PIRSF034888">
    <property type="entry name" value="P-loop_UCP034888"/>
    <property type="match status" value="1"/>
</dbReference>
<sequence>MKIIQVKAINYRSFKEVTMELKPVNIIIGKNGSGKSSLLRLLPLILHSLESNSQQSLDLMPLGIELAGQYSDIVYNNLIASPISLGLTIDDSGAEFSFLTELIYNNQTKLIEVLSFNFISEDKSIKLKRDLKPTEETYIYNDSKVNLSFSGLIPDTSLLPHQELKQILAPLSKLKNLIKKDYLSYIGPFRRKFPRIFSTKNYLSGYVGYEGELAPYILSNLNSQSRGELLIDINTWMKKFMDNSGLKINNYEESFNVYVEKNGISTNIVDHGVGFSQVLPIIVSRFARDTRKIVGLEVIEQPELHLHPAMSGAIVDLYLTMLNDENNITVLETHSKELILRMRRRIAESSLSHHDCQLLFVDQQQGGSKLEYVEFDEEGTPNWWPEGIFEESFEEIIAIEEAIR</sequence>
<proteinExistence type="predicted"/>
<gene>
    <name evidence="2" type="ORF">B0W48_06760</name>
</gene>
<evidence type="ECO:0000313" key="2">
    <source>
        <dbReference type="EMBL" id="AQP99527.1"/>
    </source>
</evidence>
<dbReference type="InterPro" id="IPR014592">
    <property type="entry name" value="P-loop_UCP034888"/>
</dbReference>
<protein>
    <recommendedName>
        <fullName evidence="1">Endonuclease GajA/Old nuclease/RecF-like AAA domain-containing protein</fullName>
    </recommendedName>
</protein>
<dbReference type="Proteomes" id="UP000188243">
    <property type="component" value="Chromosome"/>
</dbReference>
<dbReference type="InterPro" id="IPR041685">
    <property type="entry name" value="AAA_GajA/Old/RecF-like"/>
</dbReference>
<name>A0A1Q2GWR3_9GAMM</name>
<dbReference type="InterPro" id="IPR027417">
    <property type="entry name" value="P-loop_NTPase"/>
</dbReference>
<dbReference type="InterPro" id="IPR051396">
    <property type="entry name" value="Bact_Antivir_Def_Nuclease"/>
</dbReference>
<evidence type="ECO:0000313" key="3">
    <source>
        <dbReference type="Proteomes" id="UP000188243"/>
    </source>
</evidence>
<dbReference type="Gene3D" id="3.40.50.300">
    <property type="entry name" value="P-loop containing nucleotide triphosphate hydrolases"/>
    <property type="match status" value="1"/>
</dbReference>
<feature type="domain" description="Endonuclease GajA/Old nuclease/RecF-like AAA" evidence="1">
    <location>
        <begin position="229"/>
        <end position="339"/>
    </location>
</feature>
<feature type="domain" description="Endonuclease GajA/Old nuclease/RecF-like AAA" evidence="1">
    <location>
        <begin position="1"/>
        <end position="139"/>
    </location>
</feature>
<dbReference type="EMBL" id="CP019628">
    <property type="protein sequence ID" value="AQP99527.1"/>
    <property type="molecule type" value="Genomic_DNA"/>
</dbReference>
<reference evidence="2 3" key="1">
    <citation type="submission" date="2017-02" db="EMBL/GenBank/DDBJ databases">
        <title>Complete genome sequence of the cold-active Pseudoalteromonas aliena strain EH1 isolated from Arctic seawater.</title>
        <authorList>
            <person name="Kim E."/>
            <person name="Heo E."/>
            <person name="Kim H."/>
            <person name="Kim D."/>
        </authorList>
    </citation>
    <scope>NUCLEOTIDE SEQUENCE [LARGE SCALE GENOMIC DNA]</scope>
    <source>
        <strain evidence="2 3">EH1</strain>
    </source>
</reference>
<dbReference type="STRING" id="247523.B0W48_06760"/>
<dbReference type="RefSeq" id="WP_077536281.1">
    <property type="nucleotide sequence ID" value="NZ_CP019628.1"/>
</dbReference>
<dbReference type="PANTHER" id="PTHR43581:SF4">
    <property type="entry name" value="ATP_GTP PHOSPHATASE"/>
    <property type="match status" value="1"/>
</dbReference>
<organism evidence="2 3">
    <name type="scientific">Pseudoalteromonas aliena</name>
    <dbReference type="NCBI Taxonomy" id="247523"/>
    <lineage>
        <taxon>Bacteria</taxon>
        <taxon>Pseudomonadati</taxon>
        <taxon>Pseudomonadota</taxon>
        <taxon>Gammaproteobacteria</taxon>
        <taxon>Alteromonadales</taxon>
        <taxon>Pseudoalteromonadaceae</taxon>
        <taxon>Pseudoalteromonas</taxon>
    </lineage>
</organism>
<dbReference type="KEGG" id="paln:B0W48_06760"/>
<accession>A0A1Q2GWR3</accession>